<keyword evidence="1" id="KW-0732">Signal</keyword>
<reference evidence="2 3" key="1">
    <citation type="submission" date="2019-03" db="EMBL/GenBank/DDBJ databases">
        <title>Genomic Encyclopedia of Archaeal and Bacterial Type Strains, Phase II (KMG-II): from individual species to whole genera.</title>
        <authorList>
            <person name="Goeker M."/>
        </authorList>
    </citation>
    <scope>NUCLEOTIDE SEQUENCE [LARGE SCALE GENOMIC DNA]</scope>
    <source>
        <strain evidence="2 3">DSM 21537</strain>
    </source>
</reference>
<organism evidence="2 3">
    <name type="scientific">Leptospira meyeri</name>
    <dbReference type="NCBI Taxonomy" id="29508"/>
    <lineage>
        <taxon>Bacteria</taxon>
        <taxon>Pseudomonadati</taxon>
        <taxon>Spirochaetota</taxon>
        <taxon>Spirochaetia</taxon>
        <taxon>Leptospirales</taxon>
        <taxon>Leptospiraceae</taxon>
        <taxon>Leptospira</taxon>
    </lineage>
</organism>
<protein>
    <submittedName>
        <fullName evidence="2">Uncharacterized protein</fullName>
    </submittedName>
</protein>
<dbReference type="EMBL" id="SORO01000001">
    <property type="protein sequence ID" value="TDY72259.1"/>
    <property type="molecule type" value="Genomic_DNA"/>
</dbReference>
<evidence type="ECO:0000313" key="2">
    <source>
        <dbReference type="EMBL" id="TDY72259.1"/>
    </source>
</evidence>
<dbReference type="Proteomes" id="UP000294684">
    <property type="component" value="Unassembled WGS sequence"/>
</dbReference>
<sequence>MRYVFVASCFVCLSCVGNTMAFRKLTYPIPNGKKILFVHSASPCFYDSYSEEKEVSFQIQEELEQLGYSVFVRETIWNEVSSDHSKDPLGDFQNHLKRLPTENQSRIQIWKEQADQVGATEVLVLRFAFPFKQNQNSIRVIWFDFSKREVSRFDWIWDKKDPFPFRDSIQNL</sequence>
<accession>A0A4R8MS65</accession>
<feature type="chain" id="PRO_5020983727" evidence="1">
    <location>
        <begin position="22"/>
        <end position="172"/>
    </location>
</feature>
<dbReference type="AlphaFoldDB" id="A0A4R8MS65"/>
<keyword evidence="3" id="KW-1185">Reference proteome</keyword>
<feature type="signal peptide" evidence="1">
    <location>
        <begin position="1"/>
        <end position="21"/>
    </location>
</feature>
<gene>
    <name evidence="2" type="ORF">CLV96_1249</name>
</gene>
<evidence type="ECO:0000313" key="3">
    <source>
        <dbReference type="Proteomes" id="UP000294684"/>
    </source>
</evidence>
<comment type="caution">
    <text evidence="2">The sequence shown here is derived from an EMBL/GenBank/DDBJ whole genome shotgun (WGS) entry which is preliminary data.</text>
</comment>
<dbReference type="STRING" id="1193051.LEP1GSC017_2709"/>
<proteinExistence type="predicted"/>
<name>A0A4R8MS65_LEPME</name>
<evidence type="ECO:0000256" key="1">
    <source>
        <dbReference type="SAM" id="SignalP"/>
    </source>
</evidence>